<dbReference type="Proteomes" id="UP000002872">
    <property type="component" value="Unassembled WGS sequence"/>
</dbReference>
<name>I3EEX5_NEMP3</name>
<dbReference type="GO" id="GO:0005811">
    <property type="term" value="C:lipid droplet"/>
    <property type="evidence" value="ECO:0007669"/>
    <property type="project" value="TreeGrafter"/>
</dbReference>
<dbReference type="GO" id="GO:0005739">
    <property type="term" value="C:mitochondrion"/>
    <property type="evidence" value="ECO:0007669"/>
    <property type="project" value="TreeGrafter"/>
</dbReference>
<dbReference type="PANTHER" id="PTHR12286">
    <property type="entry name" value="SACCHAROPINE DEHYDROGENASE-LIKE OXIDOREDUCTASE"/>
    <property type="match status" value="1"/>
</dbReference>
<feature type="compositionally biased region" description="Basic and acidic residues" evidence="2">
    <location>
        <begin position="210"/>
        <end position="224"/>
    </location>
</feature>
<gene>
    <name evidence="4" type="ORF">NEQG_01844</name>
</gene>
<feature type="region of interest" description="Disordered" evidence="2">
    <location>
        <begin position="201"/>
        <end position="224"/>
    </location>
</feature>
<comment type="similarity">
    <text evidence="1">Belongs to the saccharopine dehydrogenase family.</text>
</comment>
<dbReference type="VEuPathDB" id="MicrosporidiaDB:NEQG_01844"/>
<dbReference type="GO" id="GO:0005886">
    <property type="term" value="C:plasma membrane"/>
    <property type="evidence" value="ECO:0007669"/>
    <property type="project" value="TreeGrafter"/>
</dbReference>
<dbReference type="HOGENOM" id="CLU_1235324_0_0_1"/>
<dbReference type="Gene3D" id="3.40.50.720">
    <property type="entry name" value="NAD(P)-binding Rossmann-like Domain"/>
    <property type="match status" value="1"/>
</dbReference>
<dbReference type="InterPro" id="IPR005097">
    <property type="entry name" value="Sacchrp_dh_NADP-bd"/>
</dbReference>
<organism evidence="4 5">
    <name type="scientific">Nematocida parisii (strain ERTm3)</name>
    <name type="common">Nematode killer fungus</name>
    <dbReference type="NCBI Taxonomy" id="935791"/>
    <lineage>
        <taxon>Eukaryota</taxon>
        <taxon>Fungi</taxon>
        <taxon>Fungi incertae sedis</taxon>
        <taxon>Microsporidia</taxon>
        <taxon>Nematocida</taxon>
    </lineage>
</organism>
<dbReference type="SUPFAM" id="SSF51735">
    <property type="entry name" value="NAD(P)-binding Rossmann-fold domains"/>
    <property type="match status" value="1"/>
</dbReference>
<evidence type="ECO:0000313" key="5">
    <source>
        <dbReference type="Proteomes" id="UP000002872"/>
    </source>
</evidence>
<protein>
    <submittedName>
        <fullName evidence="4">Saccharopine dehydrogenase</fullName>
    </submittedName>
</protein>
<reference evidence="4" key="1">
    <citation type="submission" date="2011-01" db="EMBL/GenBank/DDBJ databases">
        <title>The Genome Sequence of Nematocida parisii strain ERTm3.</title>
        <authorList>
            <consortium name="The Broad Institute Genome Sequencing Platform"/>
            <consortium name="The Broad Institute Genome Sequencing Center for Infectious Disease"/>
            <person name="Cuomo C."/>
            <person name="Troemel E."/>
            <person name="Young S.K."/>
            <person name="Zeng Q."/>
            <person name="Gargeya S."/>
            <person name="Fitzgerald M."/>
            <person name="Haas B."/>
            <person name="Abouelleil A."/>
            <person name="Alvarado L."/>
            <person name="Arachchi H.M."/>
            <person name="Berlin A."/>
            <person name="Chapman S.B."/>
            <person name="Gearin G."/>
            <person name="Goldberg J."/>
            <person name="Griggs A."/>
            <person name="Gujja S."/>
            <person name="Hansen M."/>
            <person name="Heiman D."/>
            <person name="Howarth C."/>
            <person name="Larimer J."/>
            <person name="Lui A."/>
            <person name="MacDonald P.J.P."/>
            <person name="McCowen C."/>
            <person name="Montmayeur A."/>
            <person name="Murphy C."/>
            <person name="Neiman D."/>
            <person name="Pearson M."/>
            <person name="Priest M."/>
            <person name="Roberts A."/>
            <person name="Saif S."/>
            <person name="Shea T."/>
            <person name="Sisk P."/>
            <person name="Stolte C."/>
            <person name="Sykes S."/>
            <person name="Wortman J."/>
            <person name="Nusbaum C."/>
            <person name="Birren B."/>
        </authorList>
    </citation>
    <scope>NUCLEOTIDE SEQUENCE</scope>
    <source>
        <strain evidence="4">ERTm3</strain>
    </source>
</reference>
<feature type="domain" description="Saccharopine dehydrogenase NADP binding" evidence="3">
    <location>
        <begin position="10"/>
        <end position="141"/>
    </location>
</feature>
<evidence type="ECO:0000259" key="3">
    <source>
        <dbReference type="Pfam" id="PF03435"/>
    </source>
</evidence>
<keyword evidence="5" id="KW-1185">Reference proteome</keyword>
<dbReference type="PANTHER" id="PTHR12286:SF5">
    <property type="entry name" value="SACCHAROPINE DEHYDROGENASE-LIKE OXIDOREDUCTASE"/>
    <property type="match status" value="1"/>
</dbReference>
<evidence type="ECO:0000256" key="2">
    <source>
        <dbReference type="SAM" id="MobiDB-lite"/>
    </source>
</evidence>
<sequence length="224" mass="25010">MTEEKERKDVLICGVNGFTAQKLLEYILEHRSGLSVGVTCRSKEKLERTFHDISVKKANSDALSRVSTHITGVDNIGKLAKIFEEYRVIINCIGPFAITGLGIVEAAIRAHSHYVDCTGEPGFIEESMKMFGEKAQSEGVIIAHACGFDSLPLDIGVVHTMQEIKKRDGRANSMESYMHLVNSRINLGTFKTIITSLDNLKKRGNNSNKPRKELASREEKKKTW</sequence>
<evidence type="ECO:0000256" key="1">
    <source>
        <dbReference type="ARBA" id="ARBA00038048"/>
    </source>
</evidence>
<dbReference type="InterPro" id="IPR036291">
    <property type="entry name" value="NAD(P)-bd_dom_sf"/>
</dbReference>
<dbReference type="InterPro" id="IPR051276">
    <property type="entry name" value="Saccharopine_DH-like_oxidrdct"/>
</dbReference>
<dbReference type="EMBL" id="GL870880">
    <property type="protein sequence ID" value="EIJ87772.1"/>
    <property type="molecule type" value="Genomic_DNA"/>
</dbReference>
<evidence type="ECO:0000313" key="4">
    <source>
        <dbReference type="EMBL" id="EIJ87772.1"/>
    </source>
</evidence>
<dbReference type="AlphaFoldDB" id="I3EEX5"/>
<proteinExistence type="inferred from homology"/>
<accession>I3EEX5</accession>
<dbReference type="InParanoid" id="I3EEX5"/>
<dbReference type="GO" id="GO:0009247">
    <property type="term" value="P:glycolipid biosynthetic process"/>
    <property type="evidence" value="ECO:0007669"/>
    <property type="project" value="TreeGrafter"/>
</dbReference>
<dbReference type="OrthoDB" id="10268090at2759"/>
<dbReference type="Pfam" id="PF03435">
    <property type="entry name" value="Sacchrp_dh_NADP"/>
    <property type="match status" value="1"/>
</dbReference>